<organism evidence="3 4">
    <name type="scientific">Owenia fusiformis</name>
    <name type="common">Polychaete worm</name>
    <dbReference type="NCBI Taxonomy" id="6347"/>
    <lineage>
        <taxon>Eukaryota</taxon>
        <taxon>Metazoa</taxon>
        <taxon>Spiralia</taxon>
        <taxon>Lophotrochozoa</taxon>
        <taxon>Annelida</taxon>
        <taxon>Polychaeta</taxon>
        <taxon>Sedentaria</taxon>
        <taxon>Canalipalpata</taxon>
        <taxon>Sabellida</taxon>
        <taxon>Oweniida</taxon>
        <taxon>Oweniidae</taxon>
        <taxon>Owenia</taxon>
    </lineage>
</organism>
<dbReference type="InterPro" id="IPR039417">
    <property type="entry name" value="Peptidase_C1A_papain-like"/>
</dbReference>
<dbReference type="GO" id="GO:0008234">
    <property type="term" value="F:cysteine-type peptidase activity"/>
    <property type="evidence" value="ECO:0007669"/>
    <property type="project" value="InterPro"/>
</dbReference>
<dbReference type="Proteomes" id="UP000749559">
    <property type="component" value="Unassembled WGS sequence"/>
</dbReference>
<dbReference type="InterPro" id="IPR000668">
    <property type="entry name" value="Peptidase_C1A_C"/>
</dbReference>
<dbReference type="GO" id="GO:0006508">
    <property type="term" value="P:proteolysis"/>
    <property type="evidence" value="ECO:0007669"/>
    <property type="project" value="InterPro"/>
</dbReference>
<dbReference type="SMART" id="SM00848">
    <property type="entry name" value="Inhibitor_I29"/>
    <property type="match status" value="1"/>
</dbReference>
<protein>
    <submittedName>
        <fullName evidence="3">Uncharacterized protein</fullName>
    </submittedName>
</protein>
<proteinExistence type="inferred from homology"/>
<sequence length="317" mass="35675">MILFLSLILCTSMVHTFPSTNRTEEWEVWKNKFMKTYKTQEIEQMKKVKWIENLLFVQTHRQQSSGFDVEMNMFADLSVHDLLATNLETVNAHQHQPNYVSEVDGQTNIPKSWDWRKHGVVGPVHNQGEINDALSIAATDCVESLGAVTRGSLSRLSQQETYECCTIHQPVPDVFQCIHSLGGLCSESDYPKHIGNGTCHSKMCQPKVKVNGSKHVIKANETDLQLAVLKTPVLVYFDASHASFMLYKSGIYSEPACKSTVLDHVLVLVGYGTMGQGRDFWICKNSWGINWGMEGYVLVQRNHDNMCGIASKASYPV</sequence>
<comment type="similarity">
    <text evidence="1">Belongs to the peptidase C1 family.</text>
</comment>
<gene>
    <name evidence="3" type="ORF">OFUS_LOCUS20102</name>
</gene>
<evidence type="ECO:0000256" key="1">
    <source>
        <dbReference type="ARBA" id="ARBA00008455"/>
    </source>
</evidence>
<evidence type="ECO:0000256" key="2">
    <source>
        <dbReference type="ARBA" id="ARBA00023157"/>
    </source>
</evidence>
<dbReference type="InterPro" id="IPR013128">
    <property type="entry name" value="Peptidase_C1A"/>
</dbReference>
<dbReference type="InterPro" id="IPR013201">
    <property type="entry name" value="Prot_inhib_I29"/>
</dbReference>
<dbReference type="PROSITE" id="PS00640">
    <property type="entry name" value="THIOL_PROTEASE_ASN"/>
    <property type="match status" value="1"/>
</dbReference>
<comment type="caution">
    <text evidence="3">The sequence shown here is derived from an EMBL/GenBank/DDBJ whole genome shotgun (WGS) entry which is preliminary data.</text>
</comment>
<dbReference type="SMART" id="SM00645">
    <property type="entry name" value="Pept_C1"/>
    <property type="match status" value="1"/>
</dbReference>
<dbReference type="InterPro" id="IPR025661">
    <property type="entry name" value="Pept_asp_AS"/>
</dbReference>
<keyword evidence="4" id="KW-1185">Reference proteome</keyword>
<accession>A0A8J1XZQ8</accession>
<evidence type="ECO:0000313" key="4">
    <source>
        <dbReference type="Proteomes" id="UP000749559"/>
    </source>
</evidence>
<reference evidence="3" key="1">
    <citation type="submission" date="2022-03" db="EMBL/GenBank/DDBJ databases">
        <authorList>
            <person name="Martin C."/>
        </authorList>
    </citation>
    <scope>NUCLEOTIDE SEQUENCE</scope>
</reference>
<name>A0A8J1XZQ8_OWEFU</name>
<dbReference type="SUPFAM" id="SSF54001">
    <property type="entry name" value="Cysteine proteinases"/>
    <property type="match status" value="1"/>
</dbReference>
<dbReference type="InterPro" id="IPR038765">
    <property type="entry name" value="Papain-like_cys_pep_sf"/>
</dbReference>
<dbReference type="PANTHER" id="PTHR12411">
    <property type="entry name" value="CYSTEINE PROTEASE FAMILY C1-RELATED"/>
    <property type="match status" value="1"/>
</dbReference>
<evidence type="ECO:0000313" key="3">
    <source>
        <dbReference type="EMBL" id="CAH1795581.1"/>
    </source>
</evidence>
<dbReference type="Pfam" id="PF08246">
    <property type="entry name" value="Inhibitor_I29"/>
    <property type="match status" value="1"/>
</dbReference>
<dbReference type="OrthoDB" id="65740at2759"/>
<dbReference type="CDD" id="cd02248">
    <property type="entry name" value="Peptidase_C1A"/>
    <property type="match status" value="1"/>
</dbReference>
<keyword evidence="2" id="KW-1015">Disulfide bond</keyword>
<dbReference type="Gene3D" id="3.90.70.10">
    <property type="entry name" value="Cysteine proteinases"/>
    <property type="match status" value="1"/>
</dbReference>
<dbReference type="FunFam" id="3.90.70.10:FF:000332">
    <property type="entry name" value="Cathepsin L1"/>
    <property type="match status" value="1"/>
</dbReference>
<dbReference type="EMBL" id="CAIIXF020000009">
    <property type="protein sequence ID" value="CAH1795581.1"/>
    <property type="molecule type" value="Genomic_DNA"/>
</dbReference>
<dbReference type="Pfam" id="PF00112">
    <property type="entry name" value="Peptidase_C1"/>
    <property type="match status" value="1"/>
</dbReference>
<dbReference type="AlphaFoldDB" id="A0A8J1XZQ8"/>